<gene>
    <name evidence="1" type="ORF">KOR42_23210</name>
</gene>
<evidence type="ECO:0000313" key="1">
    <source>
        <dbReference type="EMBL" id="TWT58934.1"/>
    </source>
</evidence>
<name>A0A5C5X7P4_9PLAN</name>
<reference evidence="1 2" key="1">
    <citation type="submission" date="2019-02" db="EMBL/GenBank/DDBJ databases">
        <title>Deep-cultivation of Planctomycetes and their phenomic and genomic characterization uncovers novel biology.</title>
        <authorList>
            <person name="Wiegand S."/>
            <person name="Jogler M."/>
            <person name="Boedeker C."/>
            <person name="Pinto D."/>
            <person name="Vollmers J."/>
            <person name="Rivas-Marin E."/>
            <person name="Kohn T."/>
            <person name="Peeters S.H."/>
            <person name="Heuer A."/>
            <person name="Rast P."/>
            <person name="Oberbeckmann S."/>
            <person name="Bunk B."/>
            <person name="Jeske O."/>
            <person name="Meyerdierks A."/>
            <person name="Storesund J.E."/>
            <person name="Kallscheuer N."/>
            <person name="Luecker S."/>
            <person name="Lage O.M."/>
            <person name="Pohl T."/>
            <person name="Merkel B.J."/>
            <person name="Hornburger P."/>
            <person name="Mueller R.-W."/>
            <person name="Bruemmer F."/>
            <person name="Labrenz M."/>
            <person name="Spormann A.M."/>
            <person name="Op Den Camp H."/>
            <person name="Overmann J."/>
            <person name="Amann R."/>
            <person name="Jetten M.S.M."/>
            <person name="Mascher T."/>
            <person name="Medema M.H."/>
            <person name="Devos D.P."/>
            <person name="Kaster A.-K."/>
            <person name="Ovreas L."/>
            <person name="Rohde M."/>
            <person name="Galperin M.Y."/>
            <person name="Jogler C."/>
        </authorList>
    </citation>
    <scope>NUCLEOTIDE SEQUENCE [LARGE SCALE GENOMIC DNA]</scope>
    <source>
        <strain evidence="1 2">KOR42</strain>
    </source>
</reference>
<keyword evidence="2" id="KW-1185">Reference proteome</keyword>
<dbReference type="AlphaFoldDB" id="A0A5C5X7P4"/>
<protein>
    <submittedName>
        <fullName evidence="1">Uncharacterized protein</fullName>
    </submittedName>
</protein>
<accession>A0A5C5X7P4</accession>
<dbReference type="EMBL" id="SIHI01000001">
    <property type="protein sequence ID" value="TWT58934.1"/>
    <property type="molecule type" value="Genomic_DNA"/>
</dbReference>
<proteinExistence type="predicted"/>
<comment type="caution">
    <text evidence="1">The sequence shown here is derived from an EMBL/GenBank/DDBJ whole genome shotgun (WGS) entry which is preliminary data.</text>
</comment>
<sequence length="82" mass="9745">MKRNQRVVYFPCNGVSIHYDESGMNLDAYRYIKEILCQAERCDCESLLTGDFRELMDRSVQVQRQWEYIQKNKESEAKNGDT</sequence>
<organism evidence="1 2">
    <name type="scientific">Thalassoglobus neptunius</name>
    <dbReference type="NCBI Taxonomy" id="1938619"/>
    <lineage>
        <taxon>Bacteria</taxon>
        <taxon>Pseudomonadati</taxon>
        <taxon>Planctomycetota</taxon>
        <taxon>Planctomycetia</taxon>
        <taxon>Planctomycetales</taxon>
        <taxon>Planctomycetaceae</taxon>
        <taxon>Thalassoglobus</taxon>
    </lineage>
</organism>
<dbReference type="Proteomes" id="UP000317243">
    <property type="component" value="Unassembled WGS sequence"/>
</dbReference>
<evidence type="ECO:0000313" key="2">
    <source>
        <dbReference type="Proteomes" id="UP000317243"/>
    </source>
</evidence>